<sequence>MKLSRYEQEVVINFNADESEATIYTANLAWIRKMDKLCKEFPEVIRLKSWTEVSKTYVLPKNLVRIGKPRTLSEAQLRHLRELQNRG</sequence>
<keyword evidence="2" id="KW-1185">Reference proteome</keyword>
<reference evidence="1" key="1">
    <citation type="submission" date="2018-09" db="EMBL/GenBank/DDBJ databases">
        <title>Murine metabolic-syndrome-specific gut microbial biobank.</title>
        <authorList>
            <person name="Liu C."/>
        </authorList>
    </citation>
    <scope>NUCLEOTIDE SEQUENCE</scope>
    <source>
        <strain evidence="1">D42-62</strain>
    </source>
</reference>
<evidence type="ECO:0000313" key="1">
    <source>
        <dbReference type="EMBL" id="NBJ94401.1"/>
    </source>
</evidence>
<dbReference type="AlphaFoldDB" id="A0A9X5BIK1"/>
<accession>A0A9X5BIK1</accession>
<dbReference type="OrthoDB" id="9800084at2"/>
<name>A0A9X5BIK1_9FIRM</name>
<dbReference type="RefSeq" id="WP_004070548.1">
    <property type="nucleotide sequence ID" value="NZ_QZDT01000037.1"/>
</dbReference>
<dbReference type="Proteomes" id="UP001154420">
    <property type="component" value="Unassembled WGS sequence"/>
</dbReference>
<proteinExistence type="predicted"/>
<gene>
    <name evidence="1" type="ORF">D5281_17880</name>
</gene>
<dbReference type="EMBL" id="QZDT01000037">
    <property type="protein sequence ID" value="NBJ94401.1"/>
    <property type="molecule type" value="Genomic_DNA"/>
</dbReference>
<organism evidence="1 2">
    <name type="scientific">Parablautia muri</name>
    <dbReference type="NCBI Taxonomy" id="2320879"/>
    <lineage>
        <taxon>Bacteria</taxon>
        <taxon>Bacillati</taxon>
        <taxon>Bacillota</taxon>
        <taxon>Clostridia</taxon>
        <taxon>Lachnospirales</taxon>
        <taxon>Lachnospiraceae</taxon>
        <taxon>Parablautia</taxon>
    </lineage>
</organism>
<protein>
    <submittedName>
        <fullName evidence="1">Uncharacterized protein</fullName>
    </submittedName>
</protein>
<evidence type="ECO:0000313" key="2">
    <source>
        <dbReference type="Proteomes" id="UP001154420"/>
    </source>
</evidence>
<comment type="caution">
    <text evidence="1">The sequence shown here is derived from an EMBL/GenBank/DDBJ whole genome shotgun (WGS) entry which is preliminary data.</text>
</comment>